<protein>
    <submittedName>
        <fullName evidence="1">Uncharacterized protein</fullName>
    </submittedName>
</protein>
<sequence length="53" mass="5525">MWEITHIFLTSGGARTNVAALSHMHIVSISGVSPIASTTILSLPNGIGISVEH</sequence>
<organism evidence="1 2">
    <name type="scientific">Paraburkholderia caffeinitolerans</name>
    <dbReference type="NCBI Taxonomy" id="1723730"/>
    <lineage>
        <taxon>Bacteria</taxon>
        <taxon>Pseudomonadati</taxon>
        <taxon>Pseudomonadota</taxon>
        <taxon>Betaproteobacteria</taxon>
        <taxon>Burkholderiales</taxon>
        <taxon>Burkholderiaceae</taxon>
        <taxon>Paraburkholderia</taxon>
    </lineage>
</organism>
<dbReference type="AlphaFoldDB" id="A0A6J5FVG3"/>
<name>A0A6J5FVG3_9BURK</name>
<keyword evidence="2" id="KW-1185">Reference proteome</keyword>
<dbReference type="Proteomes" id="UP000494119">
    <property type="component" value="Unassembled WGS sequence"/>
</dbReference>
<reference evidence="1 2" key="1">
    <citation type="submission" date="2020-04" db="EMBL/GenBank/DDBJ databases">
        <authorList>
            <person name="De Canck E."/>
        </authorList>
    </citation>
    <scope>NUCLEOTIDE SEQUENCE [LARGE SCALE GENOMIC DNA]</scope>
    <source>
        <strain evidence="1 2">LMG 28688</strain>
    </source>
</reference>
<dbReference type="EMBL" id="CADIKL010000010">
    <property type="protein sequence ID" value="CAB3787906.1"/>
    <property type="molecule type" value="Genomic_DNA"/>
</dbReference>
<evidence type="ECO:0000313" key="1">
    <source>
        <dbReference type="EMBL" id="CAB3787906.1"/>
    </source>
</evidence>
<gene>
    <name evidence="1" type="ORF">LMG28688_02578</name>
</gene>
<accession>A0A6J5FVG3</accession>
<dbReference type="RefSeq" id="WP_160113495.1">
    <property type="nucleotide sequence ID" value="NZ_CADIKL010000010.1"/>
</dbReference>
<proteinExistence type="predicted"/>
<evidence type="ECO:0000313" key="2">
    <source>
        <dbReference type="Proteomes" id="UP000494119"/>
    </source>
</evidence>